<dbReference type="AlphaFoldDB" id="A0A7Z7AXJ5"/>
<proteinExistence type="predicted"/>
<feature type="transmembrane region" description="Helical" evidence="1">
    <location>
        <begin position="166"/>
        <end position="187"/>
    </location>
</feature>
<dbReference type="OrthoDB" id="292292at2157"/>
<feature type="transmembrane region" description="Helical" evidence="1">
    <location>
        <begin position="564"/>
        <end position="586"/>
    </location>
</feature>
<name>A0A7Z7AXJ5_9EURY</name>
<dbReference type="EMBL" id="FNCA01000001">
    <property type="protein sequence ID" value="SDF23731.1"/>
    <property type="molecule type" value="Genomic_DNA"/>
</dbReference>
<feature type="transmembrane region" description="Helical" evidence="1">
    <location>
        <begin position="270"/>
        <end position="291"/>
    </location>
</feature>
<feature type="transmembrane region" description="Helical" evidence="1">
    <location>
        <begin position="63"/>
        <end position="84"/>
    </location>
</feature>
<feature type="transmembrane region" description="Helical" evidence="1">
    <location>
        <begin position="297"/>
        <end position="318"/>
    </location>
</feature>
<feature type="transmembrane region" description="Helical" evidence="1">
    <location>
        <begin position="325"/>
        <end position="345"/>
    </location>
</feature>
<reference evidence="2 3" key="1">
    <citation type="submission" date="2016-10" db="EMBL/GenBank/DDBJ databases">
        <authorList>
            <person name="Varghese N."/>
            <person name="Submissions S."/>
        </authorList>
    </citation>
    <scope>NUCLEOTIDE SEQUENCE [LARGE SCALE GENOMIC DNA]</scope>
    <source>
        <strain evidence="2 3">PL 12/M</strain>
    </source>
</reference>
<sequence>MNNTKSNTVLFFLVFTLITNISIILNIPIFRPILGFLYFTTIPGCLILYILKLNETTASKFFMYSVGLSISFLFLSGLAINSLYPVIACPLSVNNSLLVIDVFMLVLFLLSWIRNKKNYAFHLRSNSLNFKFNSKNNSISPAIFPIIFPFLAIFGSYLMNTEGNNCLLFILLVLIPIYSLCIIYFGGRVPNSTYLIAIWMIGLSLLFMHSLSSYYIKGSDIHKEYYIFKLTLNKLYWNLQTTNSNELNSLLSVTILPVLYQQFTGINEQYIYKIIYPLIFSFVPIGLYILFQKYMNNQYSFIAVLFFISQGTFIFEMFEHARQEIAFLFFILSVVVLFDIDISVFNKKVLFIVFSASVILSHYSTAYVFYIFLLGSWILLYIFKYFDKKCDVKPNISFNLIILFFVFIFLWYSLITREPFNDLTRFFYKSYLELANAFLMESRDATALRAVGIGMSTQIPYKLFFWVRTITLLFISLGSVSLFKNYKNTTFEIEYLAMSAVGLVLMFSMIILPFVSSGYGITRLYLQTLIFLAPCFVIGGEIFFQNIFKIGSITRHKIKKEHAIIFVAIVLVMQNICATTFIFNIFGVPYSEDLNINGPSRDSVYIYEQEVYGASWLALYNPTNITINSDFPGYQRVLLGYTSKNKYDVPMNENFFEYNVSQKNEYIYLRWSNVINNIVYPSSLYRVHTEVVNISQYDAILSGTSNIYNNGGTLVKIQF</sequence>
<evidence type="ECO:0000313" key="3">
    <source>
        <dbReference type="Proteomes" id="UP000199259"/>
    </source>
</evidence>
<dbReference type="InterPro" id="IPR018701">
    <property type="entry name" value="DUF2206_membrane"/>
</dbReference>
<protein>
    <submittedName>
        <fullName evidence="2">Uncharacterized membrane protein</fullName>
    </submittedName>
</protein>
<organism evidence="2 3">
    <name type="scientific">Methanolobus vulcani</name>
    <dbReference type="NCBI Taxonomy" id="38026"/>
    <lineage>
        <taxon>Archaea</taxon>
        <taxon>Methanobacteriati</taxon>
        <taxon>Methanobacteriota</taxon>
        <taxon>Stenosarchaea group</taxon>
        <taxon>Methanomicrobia</taxon>
        <taxon>Methanosarcinales</taxon>
        <taxon>Methanosarcinaceae</taxon>
        <taxon>Methanolobus</taxon>
    </lineage>
</organism>
<dbReference type="Proteomes" id="UP000199259">
    <property type="component" value="Unassembled WGS sequence"/>
</dbReference>
<accession>A0A7Z7AXJ5</accession>
<feature type="transmembrane region" description="Helical" evidence="1">
    <location>
        <begin position="463"/>
        <end position="483"/>
    </location>
</feature>
<keyword evidence="1" id="KW-0812">Transmembrane</keyword>
<feature type="transmembrane region" description="Helical" evidence="1">
    <location>
        <begin position="495"/>
        <end position="512"/>
    </location>
</feature>
<keyword evidence="1" id="KW-0472">Membrane</keyword>
<feature type="transmembrane region" description="Helical" evidence="1">
    <location>
        <begin position="96"/>
        <end position="113"/>
    </location>
</feature>
<feature type="transmembrane region" description="Helical" evidence="1">
    <location>
        <begin position="395"/>
        <end position="415"/>
    </location>
</feature>
<feature type="transmembrane region" description="Helical" evidence="1">
    <location>
        <begin position="524"/>
        <end position="544"/>
    </location>
</feature>
<gene>
    <name evidence="2" type="ORF">SAMN04488589_0077</name>
</gene>
<feature type="transmembrane region" description="Helical" evidence="1">
    <location>
        <begin position="139"/>
        <end position="159"/>
    </location>
</feature>
<dbReference type="RefSeq" id="WP_091707721.1">
    <property type="nucleotide sequence ID" value="NZ_FNCA01000001.1"/>
</dbReference>
<keyword evidence="3" id="KW-1185">Reference proteome</keyword>
<evidence type="ECO:0000313" key="2">
    <source>
        <dbReference type="EMBL" id="SDF23731.1"/>
    </source>
</evidence>
<evidence type="ECO:0000256" key="1">
    <source>
        <dbReference type="SAM" id="Phobius"/>
    </source>
</evidence>
<feature type="transmembrane region" description="Helical" evidence="1">
    <location>
        <begin position="365"/>
        <end position="383"/>
    </location>
</feature>
<dbReference type="Pfam" id="PF09971">
    <property type="entry name" value="DUF2206"/>
    <property type="match status" value="1"/>
</dbReference>
<feature type="transmembrane region" description="Helical" evidence="1">
    <location>
        <begin position="33"/>
        <end position="51"/>
    </location>
</feature>
<keyword evidence="1" id="KW-1133">Transmembrane helix</keyword>
<feature type="transmembrane region" description="Helical" evidence="1">
    <location>
        <begin position="193"/>
        <end position="216"/>
    </location>
</feature>
<comment type="caution">
    <text evidence="2">The sequence shown here is derived from an EMBL/GenBank/DDBJ whole genome shotgun (WGS) entry which is preliminary data.</text>
</comment>
<feature type="transmembrane region" description="Helical" evidence="1">
    <location>
        <begin position="6"/>
        <end position="26"/>
    </location>
</feature>